<dbReference type="Proteomes" id="UP001155241">
    <property type="component" value="Unassembled WGS sequence"/>
</dbReference>
<feature type="transmembrane region" description="Helical" evidence="1">
    <location>
        <begin position="25"/>
        <end position="49"/>
    </location>
</feature>
<dbReference type="AlphaFoldDB" id="A0A9X2FFH9"/>
<feature type="transmembrane region" description="Helical" evidence="1">
    <location>
        <begin position="270"/>
        <end position="292"/>
    </location>
</feature>
<dbReference type="RefSeq" id="WP_252855356.1">
    <property type="nucleotide sequence ID" value="NZ_JAMXLR010000091.1"/>
</dbReference>
<keyword evidence="1" id="KW-0472">Membrane</keyword>
<comment type="caution">
    <text evidence="2">The sequence shown here is derived from an EMBL/GenBank/DDBJ whole genome shotgun (WGS) entry which is preliminary data.</text>
</comment>
<feature type="transmembrane region" description="Helical" evidence="1">
    <location>
        <begin position="298"/>
        <end position="326"/>
    </location>
</feature>
<keyword evidence="1" id="KW-1133">Transmembrane helix</keyword>
<evidence type="ECO:0000313" key="3">
    <source>
        <dbReference type="Proteomes" id="UP001155241"/>
    </source>
</evidence>
<evidence type="ECO:0000313" key="2">
    <source>
        <dbReference type="EMBL" id="MCO6047243.1"/>
    </source>
</evidence>
<name>A0A9X2FFH9_9BACT</name>
<dbReference type="EMBL" id="JAMXLR010000091">
    <property type="protein sequence ID" value="MCO6047243.1"/>
    <property type="molecule type" value="Genomic_DNA"/>
</dbReference>
<feature type="transmembrane region" description="Helical" evidence="1">
    <location>
        <begin position="55"/>
        <end position="80"/>
    </location>
</feature>
<gene>
    <name evidence="2" type="ORF">NG895_25365</name>
</gene>
<organism evidence="2 3">
    <name type="scientific">Aeoliella straminimaris</name>
    <dbReference type="NCBI Taxonomy" id="2954799"/>
    <lineage>
        <taxon>Bacteria</taxon>
        <taxon>Pseudomonadati</taxon>
        <taxon>Planctomycetota</taxon>
        <taxon>Planctomycetia</taxon>
        <taxon>Pirellulales</taxon>
        <taxon>Lacipirellulaceae</taxon>
        <taxon>Aeoliella</taxon>
    </lineage>
</organism>
<accession>A0A9X2FFH9</accession>
<keyword evidence="1" id="KW-0812">Transmembrane</keyword>
<proteinExistence type="predicted"/>
<keyword evidence="3" id="KW-1185">Reference proteome</keyword>
<protein>
    <submittedName>
        <fullName evidence="2">Uncharacterized protein</fullName>
    </submittedName>
</protein>
<reference evidence="2" key="1">
    <citation type="submission" date="2022-06" db="EMBL/GenBank/DDBJ databases">
        <title>Aeoliella straminimaris, a novel planctomycete from sediments.</title>
        <authorList>
            <person name="Vitorino I.R."/>
            <person name="Lage O.M."/>
        </authorList>
    </citation>
    <scope>NUCLEOTIDE SEQUENCE</scope>
    <source>
        <strain evidence="2">ICT_H6.2</strain>
    </source>
</reference>
<sequence length="432" mass="48771">MPAKPRVKIDLVGNELTMAWRTPMLGVSLFLMLWLTGWTAGCGVMLYKLLTDFEWFMLLFSVPFFTAWFVVAGLLVYLLFGRHQLVLTRDSLEATSRALVPLKHRVVPLDEVAVAQLVEECTHHSNDMPQYSWLIRISTLGDPVKFAKGIEVPEGEWLAETINLCLNQMSPERAAMATTEAMRERDGDAEPSGELDPLTNASLASAFDDDSFQGKLYEGVDEESDTDEGLGHAMVFVPGRDRWEQPSDSRWQLTHEGSGLVFTNRGRWSLVAIGGSLFICLFWNGIVGVFVWELINDFRWFLALFLIPFEVIGLVMLFTLLAALTAPAWGTRCKFRLGQIERRWWTPLFGRTKRCEFDRLDRIELASKNNSDNSTTPVKFATGGTNSGEYRLALIDTSNTTLLDIDSLTKGEALWMADTLTYELPGLFDRDR</sequence>
<evidence type="ECO:0000256" key="1">
    <source>
        <dbReference type="SAM" id="Phobius"/>
    </source>
</evidence>